<keyword evidence="2" id="KW-1185">Reference proteome</keyword>
<accession>A0A5N6NHL0</accession>
<protein>
    <submittedName>
        <fullName evidence="1">Uncharacterized protein</fullName>
    </submittedName>
</protein>
<gene>
    <name evidence="1" type="ORF">E3N88_24076</name>
</gene>
<comment type="caution">
    <text evidence="1">The sequence shown here is derived from an EMBL/GenBank/DDBJ whole genome shotgun (WGS) entry which is preliminary data.</text>
</comment>
<sequence length="261" mass="29322">MYATRRARLLYTNKNKGRQARARAMGFAFSLQSSCSNDIEKKRGEGIRGTGLSSLIRNQIITNYHAISSVHHAILPGNESSRIFDFTIVGIEQHHEAINPCRVFCRHSISPHRSSLFATVTTYTNHPRFRDPSCIRAPSAIAKEVLHSCPIGGRPIRDQLLLFYLLSSVGFCLSFTSHFSSEVSRLLSYHYLLKHWLKRSQVLHSCPIGGRPIRDPAAVILSLSSVAFASHSTSHFSSEVSRLEVSSYDLRQVDNPDLMRL</sequence>
<evidence type="ECO:0000313" key="1">
    <source>
        <dbReference type="EMBL" id="KAD4586475.1"/>
    </source>
</evidence>
<dbReference type="AlphaFoldDB" id="A0A5N6NHL0"/>
<name>A0A5N6NHL0_9ASTR</name>
<organism evidence="1 2">
    <name type="scientific">Mikania micrantha</name>
    <name type="common">bitter vine</name>
    <dbReference type="NCBI Taxonomy" id="192012"/>
    <lineage>
        <taxon>Eukaryota</taxon>
        <taxon>Viridiplantae</taxon>
        <taxon>Streptophyta</taxon>
        <taxon>Embryophyta</taxon>
        <taxon>Tracheophyta</taxon>
        <taxon>Spermatophyta</taxon>
        <taxon>Magnoliopsida</taxon>
        <taxon>eudicotyledons</taxon>
        <taxon>Gunneridae</taxon>
        <taxon>Pentapetalae</taxon>
        <taxon>asterids</taxon>
        <taxon>campanulids</taxon>
        <taxon>Asterales</taxon>
        <taxon>Asteraceae</taxon>
        <taxon>Asteroideae</taxon>
        <taxon>Heliantheae alliance</taxon>
        <taxon>Eupatorieae</taxon>
        <taxon>Mikania</taxon>
    </lineage>
</organism>
<proteinExistence type="predicted"/>
<reference evidence="1 2" key="1">
    <citation type="submission" date="2019-05" db="EMBL/GenBank/DDBJ databases">
        <title>Mikania micrantha, genome provides insights into the molecular mechanism of rapid growth.</title>
        <authorList>
            <person name="Liu B."/>
        </authorList>
    </citation>
    <scope>NUCLEOTIDE SEQUENCE [LARGE SCALE GENOMIC DNA]</scope>
    <source>
        <strain evidence="1">NLD-2019</strain>
        <tissue evidence="1">Leaf</tissue>
    </source>
</reference>
<evidence type="ECO:0000313" key="2">
    <source>
        <dbReference type="Proteomes" id="UP000326396"/>
    </source>
</evidence>
<dbReference type="EMBL" id="SZYD01000012">
    <property type="protein sequence ID" value="KAD4586475.1"/>
    <property type="molecule type" value="Genomic_DNA"/>
</dbReference>
<dbReference type="Proteomes" id="UP000326396">
    <property type="component" value="Linkage Group LG2"/>
</dbReference>